<evidence type="ECO:0000313" key="2">
    <source>
        <dbReference type="Proteomes" id="UP000467840"/>
    </source>
</evidence>
<comment type="caution">
    <text evidence="1">The sequence shown here is derived from an EMBL/GenBank/DDBJ whole genome shotgun (WGS) entry which is preliminary data.</text>
</comment>
<sequence length="237" mass="26935">MAEGTRGQELRRVLVAMIREMEDPIEQKQTELRKETETSINRAINELKTLMASISLQYNELISTKTLVGTSQVDLKNLKQTGTLEEYLNTFDVLYPKAGIREDQVLSFFLSRLQEITVAALHNKSKPVSKTSLASLPARSYFNPISIGSKAIVPKHQARILPLHNVLKLPAANPRLPGNLTSKQITEKREKGLCFWCDEKFSPGYKCKKRQSFVMQVIVDDGEDENDMVEEELRQEL</sequence>
<keyword evidence="2" id="KW-1185">Reference proteome</keyword>
<dbReference type="EMBL" id="JAAGAX010000008">
    <property type="protein sequence ID" value="KAF2308180.1"/>
    <property type="molecule type" value="Genomic_DNA"/>
</dbReference>
<proteinExistence type="predicted"/>
<dbReference type="Proteomes" id="UP000467840">
    <property type="component" value="Chromosome 9"/>
</dbReference>
<organism evidence="1 2">
    <name type="scientific">Hevea brasiliensis</name>
    <name type="common">Para rubber tree</name>
    <name type="synonym">Siphonia brasiliensis</name>
    <dbReference type="NCBI Taxonomy" id="3981"/>
    <lineage>
        <taxon>Eukaryota</taxon>
        <taxon>Viridiplantae</taxon>
        <taxon>Streptophyta</taxon>
        <taxon>Embryophyta</taxon>
        <taxon>Tracheophyta</taxon>
        <taxon>Spermatophyta</taxon>
        <taxon>Magnoliopsida</taxon>
        <taxon>eudicotyledons</taxon>
        <taxon>Gunneridae</taxon>
        <taxon>Pentapetalae</taxon>
        <taxon>rosids</taxon>
        <taxon>fabids</taxon>
        <taxon>Malpighiales</taxon>
        <taxon>Euphorbiaceae</taxon>
        <taxon>Crotonoideae</taxon>
        <taxon>Micrandreae</taxon>
        <taxon>Hevea</taxon>
    </lineage>
</organism>
<reference evidence="1 2" key="1">
    <citation type="journal article" date="2020" name="Mol. Plant">
        <title>The Chromosome-Based Rubber Tree Genome Provides New Insights into Spurge Genome Evolution and Rubber Biosynthesis.</title>
        <authorList>
            <person name="Liu J."/>
            <person name="Shi C."/>
            <person name="Shi C.C."/>
            <person name="Li W."/>
            <person name="Zhang Q.J."/>
            <person name="Zhang Y."/>
            <person name="Li K."/>
            <person name="Lu H.F."/>
            <person name="Shi C."/>
            <person name="Zhu S.T."/>
            <person name="Xiao Z.Y."/>
            <person name="Nan H."/>
            <person name="Yue Y."/>
            <person name="Zhu X.G."/>
            <person name="Wu Y."/>
            <person name="Hong X.N."/>
            <person name="Fan G.Y."/>
            <person name="Tong Y."/>
            <person name="Zhang D."/>
            <person name="Mao C.L."/>
            <person name="Liu Y.L."/>
            <person name="Hao S.J."/>
            <person name="Liu W.Q."/>
            <person name="Lv M.Q."/>
            <person name="Zhang H.B."/>
            <person name="Liu Y."/>
            <person name="Hu-Tang G.R."/>
            <person name="Wang J.P."/>
            <person name="Wang J.H."/>
            <person name="Sun Y.H."/>
            <person name="Ni S.B."/>
            <person name="Chen W.B."/>
            <person name="Zhang X.C."/>
            <person name="Jiao Y.N."/>
            <person name="Eichler E.E."/>
            <person name="Li G.H."/>
            <person name="Liu X."/>
            <person name="Gao L.Z."/>
        </authorList>
    </citation>
    <scope>NUCLEOTIDE SEQUENCE [LARGE SCALE GENOMIC DNA]</scope>
    <source>
        <strain evidence="2">cv. GT1</strain>
        <tissue evidence="1">Leaf</tissue>
    </source>
</reference>
<evidence type="ECO:0000313" key="1">
    <source>
        <dbReference type="EMBL" id="KAF2308180.1"/>
    </source>
</evidence>
<protein>
    <recommendedName>
        <fullName evidence="3">Retrotransposon gag domain-containing protein</fullName>
    </recommendedName>
</protein>
<gene>
    <name evidence="1" type="ORF">GH714_036461</name>
</gene>
<evidence type="ECO:0008006" key="3">
    <source>
        <dbReference type="Google" id="ProtNLM"/>
    </source>
</evidence>
<accession>A0A6A6M3A0</accession>
<name>A0A6A6M3A0_HEVBR</name>
<dbReference type="AlphaFoldDB" id="A0A6A6M3A0"/>